<proteinExistence type="predicted"/>
<evidence type="ECO:0000256" key="1">
    <source>
        <dbReference type="SAM" id="Phobius"/>
    </source>
</evidence>
<gene>
    <name evidence="2" type="ORF">BDV24DRAFT_67222</name>
</gene>
<name>A0A5N6YQ14_9EURO</name>
<keyword evidence="1" id="KW-1133">Transmembrane helix</keyword>
<keyword evidence="1" id="KW-0472">Membrane</keyword>
<keyword evidence="1" id="KW-0812">Transmembrane</keyword>
<evidence type="ECO:0000313" key="2">
    <source>
        <dbReference type="EMBL" id="KAE8346686.1"/>
    </source>
</evidence>
<dbReference type="EMBL" id="ML737115">
    <property type="protein sequence ID" value="KAE8346686.1"/>
    <property type="molecule type" value="Genomic_DNA"/>
</dbReference>
<accession>A0A5N6YQ14</accession>
<sequence length="82" mass="9484">MFWSTVVSYGVIFSLCFRQQWSVSFVVLYFYGIGIRSLLFIAPAILLKMLYRSICLIENGAHKFFVRVQLTRCACSMVPYAI</sequence>
<dbReference type="AlphaFoldDB" id="A0A5N6YQ14"/>
<dbReference type="Proteomes" id="UP000325558">
    <property type="component" value="Unassembled WGS sequence"/>
</dbReference>
<reference evidence="2" key="1">
    <citation type="submission" date="2019-04" db="EMBL/GenBank/DDBJ databases">
        <title>Friends and foes A comparative genomics study of 23 Aspergillus species from section Flavi.</title>
        <authorList>
            <consortium name="DOE Joint Genome Institute"/>
            <person name="Kjaerbolling I."/>
            <person name="Vesth T."/>
            <person name="Frisvad J.C."/>
            <person name="Nybo J.L."/>
            <person name="Theobald S."/>
            <person name="Kildgaard S."/>
            <person name="Isbrandt T."/>
            <person name="Kuo A."/>
            <person name="Sato A."/>
            <person name="Lyhne E.K."/>
            <person name="Kogle M.E."/>
            <person name="Wiebenga A."/>
            <person name="Kun R.S."/>
            <person name="Lubbers R.J."/>
            <person name="Makela M.R."/>
            <person name="Barry K."/>
            <person name="Chovatia M."/>
            <person name="Clum A."/>
            <person name="Daum C."/>
            <person name="Haridas S."/>
            <person name="He G."/>
            <person name="LaButti K."/>
            <person name="Lipzen A."/>
            <person name="Mondo S."/>
            <person name="Riley R."/>
            <person name="Salamov A."/>
            <person name="Simmons B.A."/>
            <person name="Magnuson J.K."/>
            <person name="Henrissat B."/>
            <person name="Mortensen U.H."/>
            <person name="Larsen T.O."/>
            <person name="Devries R.P."/>
            <person name="Grigoriev I.V."/>
            <person name="Machida M."/>
            <person name="Baker S.E."/>
            <person name="Andersen M.R."/>
        </authorList>
    </citation>
    <scope>NUCLEOTIDE SEQUENCE</scope>
    <source>
        <strain evidence="2">CBS 117612</strain>
    </source>
</reference>
<protein>
    <submittedName>
        <fullName evidence="2">Uncharacterized protein</fullName>
    </submittedName>
</protein>
<organism evidence="2">
    <name type="scientific">Aspergillus arachidicola</name>
    <dbReference type="NCBI Taxonomy" id="656916"/>
    <lineage>
        <taxon>Eukaryota</taxon>
        <taxon>Fungi</taxon>
        <taxon>Dikarya</taxon>
        <taxon>Ascomycota</taxon>
        <taxon>Pezizomycotina</taxon>
        <taxon>Eurotiomycetes</taxon>
        <taxon>Eurotiomycetidae</taxon>
        <taxon>Eurotiales</taxon>
        <taxon>Aspergillaceae</taxon>
        <taxon>Aspergillus</taxon>
        <taxon>Aspergillus subgen. Circumdati</taxon>
    </lineage>
</organism>
<feature type="transmembrane region" description="Helical" evidence="1">
    <location>
        <begin position="28"/>
        <end position="47"/>
    </location>
</feature>